<dbReference type="Proteomes" id="UP001230188">
    <property type="component" value="Unassembled WGS sequence"/>
</dbReference>
<gene>
    <name evidence="2" type="ORF">CTAYLR_007112</name>
</gene>
<dbReference type="InterPro" id="IPR040922">
    <property type="entry name" value="Ribosomal_mL59_dom"/>
</dbReference>
<evidence type="ECO:0000259" key="1">
    <source>
        <dbReference type="Pfam" id="PF18126"/>
    </source>
</evidence>
<dbReference type="Pfam" id="PF18126">
    <property type="entry name" value="Mitoc_mL59"/>
    <property type="match status" value="1"/>
</dbReference>
<reference evidence="2" key="1">
    <citation type="submission" date="2023-01" db="EMBL/GenBank/DDBJ databases">
        <title>Metagenome sequencing of chrysophaentin producing Chrysophaeum taylorii.</title>
        <authorList>
            <person name="Davison J."/>
            <person name="Bewley C."/>
        </authorList>
    </citation>
    <scope>NUCLEOTIDE SEQUENCE</scope>
    <source>
        <strain evidence="2">NIES-1699</strain>
    </source>
</reference>
<proteinExistence type="predicted"/>
<evidence type="ECO:0000313" key="3">
    <source>
        <dbReference type="Proteomes" id="UP001230188"/>
    </source>
</evidence>
<protein>
    <recommendedName>
        <fullName evidence="1">Large ribosomal subunit protein mL59 domain-containing protein</fullName>
    </recommendedName>
</protein>
<comment type="caution">
    <text evidence="2">The sequence shown here is derived from an EMBL/GenBank/DDBJ whole genome shotgun (WGS) entry which is preliminary data.</text>
</comment>
<keyword evidence="3" id="KW-1185">Reference proteome</keyword>
<name>A0AAD7XIM4_9STRA</name>
<feature type="domain" description="Large ribosomal subunit protein mL59" evidence="1">
    <location>
        <begin position="37"/>
        <end position="125"/>
    </location>
</feature>
<dbReference type="EMBL" id="JAQMWT010000553">
    <property type="protein sequence ID" value="KAJ8599549.1"/>
    <property type="molecule type" value="Genomic_DNA"/>
</dbReference>
<organism evidence="2 3">
    <name type="scientific">Chrysophaeum taylorii</name>
    <dbReference type="NCBI Taxonomy" id="2483200"/>
    <lineage>
        <taxon>Eukaryota</taxon>
        <taxon>Sar</taxon>
        <taxon>Stramenopiles</taxon>
        <taxon>Ochrophyta</taxon>
        <taxon>Pelagophyceae</taxon>
        <taxon>Pelagomonadales</taxon>
        <taxon>Pelagomonadaceae</taxon>
        <taxon>Chrysophaeum</taxon>
    </lineage>
</organism>
<dbReference type="AlphaFoldDB" id="A0AAD7XIM4"/>
<sequence>MLKRWRAGKEIVQALGVRKRLETAGIEAFKPRPAGDNSVKWRRPLISRRKARVARKQAILNGTYGSFEFVKGGWLPEWDEILHVRAPIVLTPPKGHKRERTRADRAASIEKNLKEMPAKIQRYKKEVEKRKPPPGIETLLKRLQQRYAK</sequence>
<accession>A0AAD7XIM4</accession>
<evidence type="ECO:0000313" key="2">
    <source>
        <dbReference type="EMBL" id="KAJ8599549.1"/>
    </source>
</evidence>